<feature type="domain" description="Retropepsin-like aspartic endopeptidase" evidence="1">
    <location>
        <begin position="47"/>
        <end position="179"/>
    </location>
</feature>
<reference evidence="2 3" key="1">
    <citation type="submission" date="2019-02" db="EMBL/GenBank/DDBJ databases">
        <title>Deep-cultivation of Planctomycetes and their phenomic and genomic characterization uncovers novel biology.</title>
        <authorList>
            <person name="Wiegand S."/>
            <person name="Jogler M."/>
            <person name="Boedeker C."/>
            <person name="Pinto D."/>
            <person name="Vollmers J."/>
            <person name="Rivas-Marin E."/>
            <person name="Kohn T."/>
            <person name="Peeters S.H."/>
            <person name="Heuer A."/>
            <person name="Rast P."/>
            <person name="Oberbeckmann S."/>
            <person name="Bunk B."/>
            <person name="Jeske O."/>
            <person name="Meyerdierks A."/>
            <person name="Storesund J.E."/>
            <person name="Kallscheuer N."/>
            <person name="Luecker S."/>
            <person name="Lage O.M."/>
            <person name="Pohl T."/>
            <person name="Merkel B.J."/>
            <person name="Hornburger P."/>
            <person name="Mueller R.-W."/>
            <person name="Bruemmer F."/>
            <person name="Labrenz M."/>
            <person name="Spormann A.M."/>
            <person name="Op den Camp H."/>
            <person name="Overmann J."/>
            <person name="Amann R."/>
            <person name="Jetten M.S.M."/>
            <person name="Mascher T."/>
            <person name="Medema M.H."/>
            <person name="Devos D.P."/>
            <person name="Kaster A.-K."/>
            <person name="Ovreas L."/>
            <person name="Rohde M."/>
            <person name="Galperin M.Y."/>
            <person name="Jogler C."/>
        </authorList>
    </citation>
    <scope>NUCLEOTIDE SEQUENCE [LARGE SCALE GENOMIC DNA]</scope>
    <source>
        <strain evidence="2 3">TBK1r</strain>
    </source>
</reference>
<organism evidence="2 3">
    <name type="scientific">Stieleria magnilauensis</name>
    <dbReference type="NCBI Taxonomy" id="2527963"/>
    <lineage>
        <taxon>Bacteria</taxon>
        <taxon>Pseudomonadati</taxon>
        <taxon>Planctomycetota</taxon>
        <taxon>Planctomycetia</taxon>
        <taxon>Pirellulales</taxon>
        <taxon>Pirellulaceae</taxon>
        <taxon>Stieleria</taxon>
    </lineage>
</organism>
<sequence length="191" mass="21766">MCECVNAPFPCDHLHSVKRCANPSTAPMPTPIPLDATLMTDKTSLPIIGWREWIALPDLGIKFIKAKIDTGARSSSLHAFDIEVFEKDDEQWARFKVNPVQRNETWEIESTAPVIDMRAIRSSSGQSEVRPVVKTTVRLMGQQFDIELTLADRNQMGFRMLLGREAFRRRFLIDPGKSYRGGIPKKRKRQP</sequence>
<protein>
    <recommendedName>
        <fullName evidence="1">Retropepsin-like aspartic endopeptidase domain-containing protein</fullName>
    </recommendedName>
</protein>
<dbReference type="SUPFAM" id="SSF50630">
    <property type="entry name" value="Acid proteases"/>
    <property type="match status" value="1"/>
</dbReference>
<proteinExistence type="predicted"/>
<evidence type="ECO:0000259" key="1">
    <source>
        <dbReference type="Pfam" id="PF05618"/>
    </source>
</evidence>
<dbReference type="Pfam" id="PF05618">
    <property type="entry name" value="Zn_protease"/>
    <property type="match status" value="1"/>
</dbReference>
<evidence type="ECO:0000313" key="3">
    <source>
        <dbReference type="Proteomes" id="UP000318081"/>
    </source>
</evidence>
<dbReference type="InterPro" id="IPR008503">
    <property type="entry name" value="Asp_endopeptidase"/>
</dbReference>
<dbReference type="Gene3D" id="2.40.70.10">
    <property type="entry name" value="Acid Proteases"/>
    <property type="match status" value="1"/>
</dbReference>
<keyword evidence="3" id="KW-1185">Reference proteome</keyword>
<dbReference type="Proteomes" id="UP000318081">
    <property type="component" value="Chromosome"/>
</dbReference>
<accession>A0ABX5XPJ2</accession>
<dbReference type="EMBL" id="CP036432">
    <property type="protein sequence ID" value="QDV83567.1"/>
    <property type="molecule type" value="Genomic_DNA"/>
</dbReference>
<dbReference type="PANTHER" id="PTHR38037:SF1">
    <property type="entry name" value="ATP-DEPENDENT ZINC PROTEASE DOMAIN-CONTAINING PROTEIN-RELATED"/>
    <property type="match status" value="1"/>
</dbReference>
<name>A0ABX5XPJ2_9BACT</name>
<gene>
    <name evidence="2" type="ORF">TBK1r_25090</name>
</gene>
<dbReference type="InterPro" id="IPR021109">
    <property type="entry name" value="Peptidase_aspartic_dom_sf"/>
</dbReference>
<dbReference type="PANTHER" id="PTHR38037">
    <property type="entry name" value="ZN_PROTEASE DOMAIN-CONTAINING PROTEIN"/>
    <property type="match status" value="1"/>
</dbReference>
<evidence type="ECO:0000313" key="2">
    <source>
        <dbReference type="EMBL" id="QDV83567.1"/>
    </source>
</evidence>